<dbReference type="PROSITE" id="PS00062">
    <property type="entry name" value="ALDOKETO_REDUCTASE_2"/>
    <property type="match status" value="1"/>
</dbReference>
<evidence type="ECO:0000313" key="6">
    <source>
        <dbReference type="Proteomes" id="UP001597036"/>
    </source>
</evidence>
<reference evidence="6" key="1">
    <citation type="journal article" date="2019" name="Int. J. Syst. Evol. Microbiol.">
        <title>The Global Catalogue of Microorganisms (GCM) 10K type strain sequencing project: providing services to taxonomists for standard genome sequencing and annotation.</title>
        <authorList>
            <consortium name="The Broad Institute Genomics Platform"/>
            <consortium name="The Broad Institute Genome Sequencing Center for Infectious Disease"/>
            <person name="Wu L."/>
            <person name="Ma J."/>
        </authorList>
    </citation>
    <scope>NUCLEOTIDE SEQUENCE [LARGE SCALE GENOMIC DNA]</scope>
    <source>
        <strain evidence="6">CCM 8604</strain>
    </source>
</reference>
<protein>
    <submittedName>
        <fullName evidence="5">Aldo/keto reductase</fullName>
        <ecNumber evidence="5">1.1.1.-</ecNumber>
    </submittedName>
</protein>
<evidence type="ECO:0000256" key="1">
    <source>
        <dbReference type="ARBA" id="ARBA00007905"/>
    </source>
</evidence>
<dbReference type="PANTHER" id="PTHR43827:SF3">
    <property type="entry name" value="NADP-DEPENDENT OXIDOREDUCTASE DOMAIN-CONTAINING PROTEIN"/>
    <property type="match status" value="1"/>
</dbReference>
<dbReference type="CDD" id="cd19133">
    <property type="entry name" value="AKR_AKR5F1"/>
    <property type="match status" value="1"/>
</dbReference>
<keyword evidence="6" id="KW-1185">Reference proteome</keyword>
<dbReference type="RefSeq" id="WP_377938601.1">
    <property type="nucleotide sequence ID" value="NZ_JBHTHQ010000021.1"/>
</dbReference>
<dbReference type="InterPro" id="IPR036812">
    <property type="entry name" value="NAD(P)_OxRdtase_dom_sf"/>
</dbReference>
<dbReference type="SUPFAM" id="SSF51430">
    <property type="entry name" value="NAD(P)-linked oxidoreductase"/>
    <property type="match status" value="1"/>
</dbReference>
<dbReference type="GO" id="GO:0016491">
    <property type="term" value="F:oxidoreductase activity"/>
    <property type="evidence" value="ECO:0007669"/>
    <property type="project" value="UniProtKB-KW"/>
</dbReference>
<comment type="caution">
    <text evidence="5">The sequence shown here is derived from an EMBL/GenBank/DDBJ whole genome shotgun (WGS) entry which is preliminary data.</text>
</comment>
<dbReference type="PIRSF" id="PIRSF000097">
    <property type="entry name" value="AKR"/>
    <property type="match status" value="1"/>
</dbReference>
<dbReference type="PROSITE" id="PS00063">
    <property type="entry name" value="ALDOKETO_REDUCTASE_3"/>
    <property type="match status" value="1"/>
</dbReference>
<dbReference type="InterPro" id="IPR023210">
    <property type="entry name" value="NADP_OxRdtase_dom"/>
</dbReference>
<dbReference type="Proteomes" id="UP001597036">
    <property type="component" value="Unassembled WGS sequence"/>
</dbReference>
<dbReference type="EC" id="1.1.1.-" evidence="5"/>
<keyword evidence="2" id="KW-0521">NADP</keyword>
<dbReference type="InterPro" id="IPR018170">
    <property type="entry name" value="Aldo/ket_reductase_CS"/>
</dbReference>
<name>A0ABW2Y7V7_9BIFI</name>
<evidence type="ECO:0000256" key="2">
    <source>
        <dbReference type="ARBA" id="ARBA00022857"/>
    </source>
</evidence>
<gene>
    <name evidence="5" type="ORF">ACFQY8_03925</name>
</gene>
<dbReference type="PRINTS" id="PR00069">
    <property type="entry name" value="ALDKETRDTASE"/>
</dbReference>
<keyword evidence="3 5" id="KW-0560">Oxidoreductase</keyword>
<comment type="similarity">
    <text evidence="1">Belongs to the aldo/keto reductase family.</text>
</comment>
<dbReference type="EMBL" id="JBHTHQ010000021">
    <property type="protein sequence ID" value="MFD0704893.1"/>
    <property type="molecule type" value="Genomic_DNA"/>
</dbReference>
<dbReference type="InterPro" id="IPR020471">
    <property type="entry name" value="AKR"/>
</dbReference>
<dbReference type="PANTHER" id="PTHR43827">
    <property type="entry name" value="2,5-DIKETO-D-GLUCONIC ACID REDUCTASE"/>
    <property type="match status" value="1"/>
</dbReference>
<accession>A0ABW2Y7V7</accession>
<evidence type="ECO:0000313" key="5">
    <source>
        <dbReference type="EMBL" id="MFD0704893.1"/>
    </source>
</evidence>
<proteinExistence type="inferred from homology"/>
<feature type="domain" description="NADP-dependent oxidoreductase" evidence="4">
    <location>
        <begin position="20"/>
        <end position="256"/>
    </location>
</feature>
<dbReference type="Gene3D" id="3.20.20.100">
    <property type="entry name" value="NADP-dependent oxidoreductase domain"/>
    <property type="match status" value="1"/>
</dbReference>
<sequence>MDYVTLNNGVKMPKLGFGVYQTPPEDTERAVREALEVGYRHIDTAQLYRNEEGVGSAVAQSSLDRSELFITSKVWFYNEGYEAAKASIDESLKKLKTEYLDLMLIHQPFGDYYSTYRALQEAREAGKIRAIGVSNFSANRMIDLAHFTGIVPAVNQVETHVFFQQQENHEYMKKLGVQHESWGPFAEGENNFFTNETLTKIGEKYGKTAAQVGLRYLLQCDIVVIPKTVHKERMEQNIDVFDFELTQGDMDSIATLDTGKSLFMDHFAAETAERFIDFAL</sequence>
<evidence type="ECO:0000259" key="4">
    <source>
        <dbReference type="Pfam" id="PF00248"/>
    </source>
</evidence>
<organism evidence="5 6">
    <name type="scientific">Alloscardovia venturai</name>
    <dbReference type="NCBI Taxonomy" id="1769421"/>
    <lineage>
        <taxon>Bacteria</taxon>
        <taxon>Bacillati</taxon>
        <taxon>Actinomycetota</taxon>
        <taxon>Actinomycetes</taxon>
        <taxon>Bifidobacteriales</taxon>
        <taxon>Bifidobacteriaceae</taxon>
        <taxon>Alloscardovia</taxon>
    </lineage>
</organism>
<evidence type="ECO:0000256" key="3">
    <source>
        <dbReference type="ARBA" id="ARBA00023002"/>
    </source>
</evidence>
<dbReference type="Pfam" id="PF00248">
    <property type="entry name" value="Aldo_ket_red"/>
    <property type="match status" value="1"/>
</dbReference>
<dbReference type="PROSITE" id="PS00798">
    <property type="entry name" value="ALDOKETO_REDUCTASE_1"/>
    <property type="match status" value="1"/>
</dbReference>